<feature type="transmembrane region" description="Helical" evidence="12">
    <location>
        <begin position="92"/>
        <end position="111"/>
    </location>
</feature>
<evidence type="ECO:0000256" key="12">
    <source>
        <dbReference type="RuleBase" id="RU362069"/>
    </source>
</evidence>
<keyword evidence="5 12" id="KW-0812">Transmembrane</keyword>
<keyword evidence="13" id="KW-0732">Signal</keyword>
<evidence type="ECO:0000256" key="8">
    <source>
        <dbReference type="ARBA" id="ARBA00022989"/>
    </source>
</evidence>
<dbReference type="PANTHER" id="PTHR30587">
    <property type="entry name" value="FLAGELLAR BIOSYNTHETIC PROTEIN FLIP"/>
    <property type="match status" value="1"/>
</dbReference>
<evidence type="ECO:0000256" key="10">
    <source>
        <dbReference type="ARBA" id="ARBA00023143"/>
    </source>
</evidence>
<evidence type="ECO:0000256" key="1">
    <source>
        <dbReference type="ARBA" id="ARBA00006257"/>
    </source>
</evidence>
<accession>A0A1X7N207</accession>
<dbReference type="InterPro" id="IPR005838">
    <property type="entry name" value="T3SS_IM_P"/>
</dbReference>
<evidence type="ECO:0000256" key="4">
    <source>
        <dbReference type="ARBA" id="ARBA00022475"/>
    </source>
</evidence>
<keyword evidence="8 12" id="KW-1133">Transmembrane helix</keyword>
<keyword evidence="14" id="KW-0282">Flagellum</keyword>
<dbReference type="GO" id="GO:0009306">
    <property type="term" value="P:protein secretion"/>
    <property type="evidence" value="ECO:0007669"/>
    <property type="project" value="UniProtKB-UniRule"/>
</dbReference>
<feature type="signal peptide" evidence="13">
    <location>
        <begin position="1"/>
        <end position="26"/>
    </location>
</feature>
<dbReference type="EMBL" id="FXBJ01000002">
    <property type="protein sequence ID" value="SMH30861.1"/>
    <property type="molecule type" value="Genomic_DNA"/>
</dbReference>
<organism evidence="14 15">
    <name type="scientific">Carnobacterium iners</name>
    <dbReference type="NCBI Taxonomy" id="1073423"/>
    <lineage>
        <taxon>Bacteria</taxon>
        <taxon>Bacillati</taxon>
        <taxon>Bacillota</taxon>
        <taxon>Bacilli</taxon>
        <taxon>Lactobacillales</taxon>
        <taxon>Carnobacteriaceae</taxon>
        <taxon>Carnobacterium</taxon>
    </lineage>
</organism>
<dbReference type="NCBIfam" id="TIGR01103">
    <property type="entry name" value="fliP"/>
    <property type="match status" value="1"/>
</dbReference>
<keyword evidence="7 12" id="KW-0653">Protein transport</keyword>
<dbReference type="Proteomes" id="UP000193435">
    <property type="component" value="Unassembled WGS sequence"/>
</dbReference>
<comment type="subcellular location">
    <subcellularLocation>
        <location evidence="12">Cell membrane</location>
        <topology evidence="12">Multi-pass membrane protein</topology>
    </subcellularLocation>
    <subcellularLocation>
        <location evidence="12">Bacterial flagellum basal body</location>
    </subcellularLocation>
</comment>
<evidence type="ECO:0000313" key="14">
    <source>
        <dbReference type="EMBL" id="SMH30861.1"/>
    </source>
</evidence>
<evidence type="ECO:0000256" key="3">
    <source>
        <dbReference type="ARBA" id="ARBA00022448"/>
    </source>
</evidence>
<evidence type="ECO:0000256" key="9">
    <source>
        <dbReference type="ARBA" id="ARBA00023136"/>
    </source>
</evidence>
<comment type="caution">
    <text evidence="12">Lacks conserved residue(s) required for the propagation of feature annotation.</text>
</comment>
<keyword evidence="3 12" id="KW-0813">Transport</keyword>
<evidence type="ECO:0000256" key="7">
    <source>
        <dbReference type="ARBA" id="ARBA00022927"/>
    </source>
</evidence>
<dbReference type="PANTHER" id="PTHR30587:SF0">
    <property type="entry name" value="FLAGELLAR BIOSYNTHETIC PROTEIN FLIP"/>
    <property type="match status" value="1"/>
</dbReference>
<evidence type="ECO:0000256" key="11">
    <source>
        <dbReference type="ARBA" id="ARBA00023225"/>
    </source>
</evidence>
<evidence type="ECO:0000256" key="6">
    <source>
        <dbReference type="ARBA" id="ARBA00022795"/>
    </source>
</evidence>
<dbReference type="GO" id="GO:0009425">
    <property type="term" value="C:bacterial-type flagellum basal body"/>
    <property type="evidence" value="ECO:0007669"/>
    <property type="project" value="UniProtKB-SubCell"/>
</dbReference>
<feature type="transmembrane region" description="Helical" evidence="12">
    <location>
        <begin position="193"/>
        <end position="217"/>
    </location>
</feature>
<dbReference type="STRING" id="1073423.SAMN04488700_1210"/>
<evidence type="ECO:0000256" key="5">
    <source>
        <dbReference type="ARBA" id="ARBA00022692"/>
    </source>
</evidence>
<evidence type="ECO:0000256" key="13">
    <source>
        <dbReference type="SAM" id="SignalP"/>
    </source>
</evidence>
<reference evidence="14 15" key="1">
    <citation type="submission" date="2017-04" db="EMBL/GenBank/DDBJ databases">
        <authorList>
            <person name="Afonso C.L."/>
            <person name="Miller P.J."/>
            <person name="Scott M.A."/>
            <person name="Spackman E."/>
            <person name="Goraichik I."/>
            <person name="Dimitrov K.M."/>
            <person name="Suarez D.L."/>
            <person name="Swayne D.E."/>
        </authorList>
    </citation>
    <scope>NUCLEOTIDE SEQUENCE [LARGE SCALE GENOMIC DNA]</scope>
    <source>
        <strain evidence="14 15">LMG26642</strain>
    </source>
</reference>
<keyword evidence="11 12" id="KW-1006">Bacterial flagellum protein export</keyword>
<keyword evidence="9 12" id="KW-0472">Membrane</keyword>
<dbReference type="GO" id="GO:0044781">
    <property type="term" value="P:bacterial-type flagellum organization"/>
    <property type="evidence" value="ECO:0007669"/>
    <property type="project" value="UniProtKB-UniRule"/>
</dbReference>
<comment type="function">
    <text evidence="12">Plays a role in the flagellum-specific transport system.</text>
</comment>
<dbReference type="PRINTS" id="PR00951">
    <property type="entry name" value="FLGBIOSNFLIP"/>
</dbReference>
<keyword evidence="6 12" id="KW-1005">Bacterial flagellum biogenesis</keyword>
<feature type="transmembrane region" description="Helical" evidence="12">
    <location>
        <begin position="50"/>
        <end position="80"/>
    </location>
</feature>
<dbReference type="PROSITE" id="PS01061">
    <property type="entry name" value="FLIP_2"/>
    <property type="match status" value="1"/>
</dbReference>
<comment type="similarity">
    <text evidence="1 12">Belongs to the FliP/MopC/SpaP family.</text>
</comment>
<proteinExistence type="inferred from homology"/>
<protein>
    <recommendedName>
        <fullName evidence="2 12">Flagellar biosynthetic protein FliP</fullName>
    </recommendedName>
</protein>
<dbReference type="OrthoDB" id="9805111at2"/>
<keyword evidence="15" id="KW-1185">Reference proteome</keyword>
<dbReference type="Pfam" id="PF00813">
    <property type="entry name" value="FliP"/>
    <property type="match status" value="1"/>
</dbReference>
<keyword evidence="10" id="KW-0975">Bacterial flagellum</keyword>
<dbReference type="NCBIfam" id="NF009438">
    <property type="entry name" value="PRK12797.1"/>
    <property type="match status" value="1"/>
</dbReference>
<evidence type="ECO:0000256" key="2">
    <source>
        <dbReference type="ARBA" id="ARBA00021714"/>
    </source>
</evidence>
<dbReference type="PRINTS" id="PR01302">
    <property type="entry name" value="TYPE3IMPPROT"/>
</dbReference>
<dbReference type="AlphaFoldDB" id="A0A1X7N207"/>
<keyword evidence="14" id="KW-0969">Cilium</keyword>
<name>A0A1X7N207_9LACT</name>
<keyword evidence="4 12" id="KW-1003">Cell membrane</keyword>
<dbReference type="InterPro" id="IPR005837">
    <property type="entry name" value="FliP"/>
</dbReference>
<dbReference type="GO" id="GO:0005886">
    <property type="term" value="C:plasma membrane"/>
    <property type="evidence" value="ECO:0007669"/>
    <property type="project" value="UniProtKB-SubCell"/>
</dbReference>
<keyword evidence="14" id="KW-0966">Cell projection</keyword>
<gene>
    <name evidence="12" type="primary">fliP</name>
    <name evidence="14" type="ORF">SAMN04488700_1210</name>
</gene>
<evidence type="ECO:0000313" key="15">
    <source>
        <dbReference type="Proteomes" id="UP000193435"/>
    </source>
</evidence>
<sequence>MKKKVLFSLCFILFLLIFSFPQTVSAESLIDGLTDAIENQSDGTSDVVKLYVLMGLLSLAPTFLILTTSFTRIIVVLSFVRSSLGTQQNPPNLVLTGIALFLTFFIMQPIYTQVADEALMPYLNEEISGQEAFGKAEVPLKDFMYRQTRDEDIKLFLDISETKKPDNLNDLPLTIVIPAFAISELRTAFSIGFLIFIPFLVIDIVVASILMSMGMFMLSPVMISMPFKLLLFVLVDGWYLVIESLVTGFQ</sequence>
<feature type="chain" id="PRO_5010853818" description="Flagellar biosynthetic protein FliP" evidence="13">
    <location>
        <begin position="27"/>
        <end position="250"/>
    </location>
</feature>